<keyword evidence="5" id="KW-0677">Repeat</keyword>
<sequence>MIRLQAVQPSPPLYTSLGQTWARIAAEEGFWPGLLRPGLVANLYREAIYSSLRMGLYPYVRGALCGEDADPGLAKRLLAGLLTGAIGSALANPLDLVKIRMQAEAGVIRDGRYVTGLRTGSAPTATSTMGFLRHAMYAPQPAAPALAPPTVSVDALRRVNAAVSPPGGLISASAEAAAGATTGPLVFRPSGLFRGVGPTAARAALLTAGQMGTYDHSKTVLKRNGLMNEGLALHSVASLIAGLTATTISMPADVIKTRLMAARRSADAAAAPGPPGGAPLSTAGVPAVRSLLSPTTTLGCVVDIIKREGMLALWRGWWPAYLRIGAHFIICLPLNEQIRSAMGLSAI</sequence>
<dbReference type="Proteomes" id="UP000030693">
    <property type="component" value="Unassembled WGS sequence"/>
</dbReference>
<evidence type="ECO:0000256" key="3">
    <source>
        <dbReference type="ARBA" id="ARBA00022448"/>
    </source>
</evidence>
<dbReference type="GeneID" id="20526938"/>
<reference evidence="10" key="1">
    <citation type="submission" date="2013-04" db="EMBL/GenBank/DDBJ databases">
        <title>The Genome Sequence of Fonticula alba ATCC 38817.</title>
        <authorList>
            <consortium name="The Broad Institute Genomics Platform"/>
            <person name="Russ C."/>
            <person name="Cuomo C."/>
            <person name="Burger G."/>
            <person name="Gray M.W."/>
            <person name="Holland P.W.H."/>
            <person name="King N."/>
            <person name="Lang F.B.F."/>
            <person name="Roger A.J."/>
            <person name="Ruiz-Trillo I."/>
            <person name="Brown M."/>
            <person name="Walker B."/>
            <person name="Young S."/>
            <person name="Zeng Q."/>
            <person name="Gargeya S."/>
            <person name="Fitzgerald M."/>
            <person name="Haas B."/>
            <person name="Abouelleil A."/>
            <person name="Allen A.W."/>
            <person name="Alvarado L."/>
            <person name="Arachchi H.M."/>
            <person name="Berlin A.M."/>
            <person name="Chapman S.B."/>
            <person name="Gainer-Dewar J."/>
            <person name="Goldberg J."/>
            <person name="Griggs A."/>
            <person name="Gujja S."/>
            <person name="Hansen M."/>
            <person name="Howarth C."/>
            <person name="Imamovic A."/>
            <person name="Ireland A."/>
            <person name="Larimer J."/>
            <person name="McCowan C."/>
            <person name="Murphy C."/>
            <person name="Pearson M."/>
            <person name="Poon T.W."/>
            <person name="Priest M."/>
            <person name="Roberts A."/>
            <person name="Saif S."/>
            <person name="Shea T."/>
            <person name="Sisk P."/>
            <person name="Sykes S."/>
            <person name="Wortman J."/>
            <person name="Nusbaum C."/>
            <person name="Birren B."/>
        </authorList>
    </citation>
    <scope>NUCLEOTIDE SEQUENCE [LARGE SCALE GENOMIC DNA]</scope>
    <source>
        <strain evidence="10">ATCC 38817</strain>
    </source>
</reference>
<comment type="similarity">
    <text evidence="2 9">Belongs to the mitochondrial carrier (TC 2.A.29) family.</text>
</comment>
<keyword evidence="3 9" id="KW-0813">Transport</keyword>
<evidence type="ECO:0000256" key="5">
    <source>
        <dbReference type="ARBA" id="ARBA00022737"/>
    </source>
</evidence>
<feature type="repeat" description="Solcar" evidence="8">
    <location>
        <begin position="229"/>
        <end position="341"/>
    </location>
</feature>
<dbReference type="eggNOG" id="KOG0753">
    <property type="taxonomic scope" value="Eukaryota"/>
</dbReference>
<dbReference type="OrthoDB" id="448427at2759"/>
<dbReference type="Gene3D" id="1.50.40.10">
    <property type="entry name" value="Mitochondrial carrier domain"/>
    <property type="match status" value="1"/>
</dbReference>
<keyword evidence="11" id="KW-1185">Reference proteome</keyword>
<keyword evidence="6" id="KW-1133">Transmembrane helix</keyword>
<name>A0A058ZBF8_FONAL</name>
<gene>
    <name evidence="10" type="ORF">H696_02213</name>
</gene>
<evidence type="ECO:0000256" key="9">
    <source>
        <dbReference type="RuleBase" id="RU000488"/>
    </source>
</evidence>
<organism evidence="10">
    <name type="scientific">Fonticula alba</name>
    <name type="common">Slime mold</name>
    <dbReference type="NCBI Taxonomy" id="691883"/>
    <lineage>
        <taxon>Eukaryota</taxon>
        <taxon>Rotosphaerida</taxon>
        <taxon>Fonticulaceae</taxon>
        <taxon>Fonticula</taxon>
    </lineage>
</organism>
<keyword evidence="4 8" id="KW-0812">Transmembrane</keyword>
<accession>A0A058ZBF8</accession>
<dbReference type="SUPFAM" id="SSF103506">
    <property type="entry name" value="Mitochondrial carrier"/>
    <property type="match status" value="1"/>
</dbReference>
<dbReference type="InterPro" id="IPR018108">
    <property type="entry name" value="MCP_transmembrane"/>
</dbReference>
<evidence type="ECO:0000256" key="8">
    <source>
        <dbReference type="PROSITE-ProRule" id="PRU00282"/>
    </source>
</evidence>
<dbReference type="InterPro" id="IPR023395">
    <property type="entry name" value="MCP_dom_sf"/>
</dbReference>
<protein>
    <submittedName>
        <fullName evidence="10">Uncharacterized protein</fullName>
    </submittedName>
</protein>
<dbReference type="RefSeq" id="XP_009494389.1">
    <property type="nucleotide sequence ID" value="XM_009496114.1"/>
</dbReference>
<evidence type="ECO:0000256" key="2">
    <source>
        <dbReference type="ARBA" id="ARBA00006375"/>
    </source>
</evidence>
<keyword evidence="7 8" id="KW-0472">Membrane</keyword>
<evidence type="ECO:0000256" key="7">
    <source>
        <dbReference type="ARBA" id="ARBA00023136"/>
    </source>
</evidence>
<dbReference type="GO" id="GO:0016020">
    <property type="term" value="C:membrane"/>
    <property type="evidence" value="ECO:0007669"/>
    <property type="project" value="UniProtKB-SubCell"/>
</dbReference>
<dbReference type="PANTHER" id="PTHR45618">
    <property type="entry name" value="MITOCHONDRIAL DICARBOXYLATE CARRIER-RELATED"/>
    <property type="match status" value="1"/>
</dbReference>
<evidence type="ECO:0000256" key="1">
    <source>
        <dbReference type="ARBA" id="ARBA00004141"/>
    </source>
</evidence>
<dbReference type="AlphaFoldDB" id="A0A058ZBF8"/>
<evidence type="ECO:0000313" key="11">
    <source>
        <dbReference type="Proteomes" id="UP000030693"/>
    </source>
</evidence>
<dbReference type="OMA" id="TTRFGAY"/>
<dbReference type="InterPro" id="IPR050391">
    <property type="entry name" value="Mito_Metabolite_Transporter"/>
</dbReference>
<dbReference type="EMBL" id="KB932203">
    <property type="protein sequence ID" value="KCV71266.1"/>
    <property type="molecule type" value="Genomic_DNA"/>
</dbReference>
<evidence type="ECO:0000313" key="10">
    <source>
        <dbReference type="EMBL" id="KCV71266.1"/>
    </source>
</evidence>
<evidence type="ECO:0000256" key="6">
    <source>
        <dbReference type="ARBA" id="ARBA00022989"/>
    </source>
</evidence>
<evidence type="ECO:0000256" key="4">
    <source>
        <dbReference type="ARBA" id="ARBA00022692"/>
    </source>
</evidence>
<dbReference type="Pfam" id="PF00153">
    <property type="entry name" value="Mito_carr"/>
    <property type="match status" value="2"/>
</dbReference>
<dbReference type="PROSITE" id="PS50920">
    <property type="entry name" value="SOLCAR"/>
    <property type="match status" value="1"/>
</dbReference>
<proteinExistence type="inferred from homology"/>
<comment type="subcellular location">
    <subcellularLocation>
        <location evidence="1">Membrane</location>
        <topology evidence="1">Multi-pass membrane protein</topology>
    </subcellularLocation>
</comment>